<protein>
    <recommendedName>
        <fullName evidence="8">Stilbene synthase</fullName>
    </recommendedName>
</protein>
<accession>A0A0G9MYE9</accession>
<comment type="caution">
    <text evidence="6">The sequence shown here is derived from an EMBL/GenBank/DDBJ whole genome shotgun (WGS) entry which is preliminary data.</text>
</comment>
<dbReference type="InterPro" id="IPR012328">
    <property type="entry name" value="Chalcone/stilbene_synt_C"/>
</dbReference>
<evidence type="ECO:0008006" key="8">
    <source>
        <dbReference type="Google" id="ProtNLM"/>
    </source>
</evidence>
<gene>
    <name evidence="6" type="ORF">AAW00_05355</name>
</gene>
<feature type="active site" description="Acyl-thioester intermediate" evidence="3">
    <location>
        <position position="161"/>
    </location>
</feature>
<dbReference type="PATRIC" id="fig|1581420.6.peg.1078"/>
<dbReference type="STRING" id="1581420.AAW00_05355"/>
<keyword evidence="2" id="KW-0808">Transferase</keyword>
<dbReference type="Pfam" id="PF02797">
    <property type="entry name" value="Chal_sti_synt_C"/>
    <property type="match status" value="1"/>
</dbReference>
<evidence type="ECO:0000259" key="5">
    <source>
        <dbReference type="Pfam" id="PF02797"/>
    </source>
</evidence>
<comment type="similarity">
    <text evidence="1">Belongs to the thiolase-like superfamily. Chalcone/stilbene synthases family.</text>
</comment>
<dbReference type="SUPFAM" id="SSF53901">
    <property type="entry name" value="Thiolase-like"/>
    <property type="match status" value="1"/>
</dbReference>
<dbReference type="InterPro" id="IPR016039">
    <property type="entry name" value="Thiolase-like"/>
</dbReference>
<dbReference type="GO" id="GO:0030639">
    <property type="term" value="P:polyketide biosynthetic process"/>
    <property type="evidence" value="ECO:0007669"/>
    <property type="project" value="TreeGrafter"/>
</dbReference>
<dbReference type="InterPro" id="IPR011141">
    <property type="entry name" value="Polyketide_synthase_type-III"/>
</dbReference>
<dbReference type="CDD" id="cd00831">
    <property type="entry name" value="CHS_like"/>
    <property type="match status" value="1"/>
</dbReference>
<feature type="domain" description="Chalcone/stilbene synthase C-terminal" evidence="5">
    <location>
        <begin position="238"/>
        <end position="359"/>
    </location>
</feature>
<dbReference type="PANTHER" id="PTHR11877">
    <property type="entry name" value="HYDROXYMETHYLGLUTARYL-COA SYNTHASE"/>
    <property type="match status" value="1"/>
</dbReference>
<organism evidence="6 7">
    <name type="scientific">Aurantiacibacter luteus</name>
    <dbReference type="NCBI Taxonomy" id="1581420"/>
    <lineage>
        <taxon>Bacteria</taxon>
        <taxon>Pseudomonadati</taxon>
        <taxon>Pseudomonadota</taxon>
        <taxon>Alphaproteobacteria</taxon>
        <taxon>Sphingomonadales</taxon>
        <taxon>Erythrobacteraceae</taxon>
        <taxon>Aurantiacibacter</taxon>
    </lineage>
</organism>
<dbReference type="OrthoDB" id="9786288at2"/>
<dbReference type="EMBL" id="LBHB01000001">
    <property type="protein sequence ID" value="KLE35802.1"/>
    <property type="molecule type" value="Genomic_DNA"/>
</dbReference>
<evidence type="ECO:0000313" key="7">
    <source>
        <dbReference type="Proteomes" id="UP000053464"/>
    </source>
</evidence>
<dbReference type="PIRSF" id="PIRSF000451">
    <property type="entry name" value="PKS_III"/>
    <property type="match status" value="1"/>
</dbReference>
<evidence type="ECO:0000256" key="3">
    <source>
        <dbReference type="PIRSR" id="PIRSR000451-1"/>
    </source>
</evidence>
<dbReference type="AlphaFoldDB" id="A0A0G9MYE9"/>
<keyword evidence="7" id="KW-1185">Reference proteome</keyword>
<dbReference type="Proteomes" id="UP000053464">
    <property type="component" value="Unassembled WGS sequence"/>
</dbReference>
<dbReference type="InterPro" id="IPR001099">
    <property type="entry name" value="Chalcone/stilbene_synt_N"/>
</dbReference>
<evidence type="ECO:0000256" key="1">
    <source>
        <dbReference type="ARBA" id="ARBA00005531"/>
    </source>
</evidence>
<reference evidence="6 7" key="1">
    <citation type="submission" date="2015-04" db="EMBL/GenBank/DDBJ databases">
        <title>The draft genome sequence of Erythrobacter luteus KA37.</title>
        <authorList>
            <person name="Zhuang L."/>
            <person name="Liu Y."/>
            <person name="Shao Z."/>
        </authorList>
    </citation>
    <scope>NUCLEOTIDE SEQUENCE [LARGE SCALE GENOMIC DNA]</scope>
    <source>
        <strain evidence="6 7">KA37</strain>
    </source>
</reference>
<feature type="domain" description="Chalcone/stilbene synthase N-terminal" evidence="4">
    <location>
        <begin position="17"/>
        <end position="224"/>
    </location>
</feature>
<dbReference type="RefSeq" id="WP_047003207.1">
    <property type="nucleotide sequence ID" value="NZ_LBHB01000001.1"/>
</dbReference>
<evidence type="ECO:0000256" key="2">
    <source>
        <dbReference type="ARBA" id="ARBA00022679"/>
    </source>
</evidence>
<dbReference type="Pfam" id="PF00195">
    <property type="entry name" value="Chal_sti_synt_N"/>
    <property type="match status" value="1"/>
</dbReference>
<evidence type="ECO:0000259" key="4">
    <source>
        <dbReference type="Pfam" id="PF00195"/>
    </source>
</evidence>
<name>A0A0G9MYE9_9SPHN</name>
<dbReference type="Gene3D" id="3.40.47.10">
    <property type="match status" value="2"/>
</dbReference>
<dbReference type="PANTHER" id="PTHR11877:SF46">
    <property type="entry name" value="TYPE III POLYKETIDE SYNTHASE A"/>
    <property type="match status" value="1"/>
</dbReference>
<proteinExistence type="inferred from homology"/>
<dbReference type="GO" id="GO:0016747">
    <property type="term" value="F:acyltransferase activity, transferring groups other than amino-acyl groups"/>
    <property type="evidence" value="ECO:0007669"/>
    <property type="project" value="InterPro"/>
</dbReference>
<evidence type="ECO:0000313" key="6">
    <source>
        <dbReference type="EMBL" id="KLE35802.1"/>
    </source>
</evidence>
<sequence length="365" mass="38438">MNDVTELVARGAIALQPQGVPRINALGTATPSRDAHASYNEYAARQIADPREEKLFRRMTERGGIDHRYSVLEPADIAMEAGSFYDAANPTGTAGRMRRYAAEAPELALAAIDKLPDLAGITHIVVASCTGFMAPGLDQVIARRLGLSPSVERVSIGFMGCYAGITLLRTAGHIVRGNPAARVLAVSVELCSLHLQDGATLEQLLAMGQFADGAAAALVTGSGPGLVLGEGLSAALEDSGDLITWTIGETGFVMHLSGAVPGRLAEALADERMAEKLRAGGEPDAWAVHPGGKSILDAVERGLHLPADALDTSRAVLREVGNMSSATVLFVIQRMMEQRPRNGLALAFGPGLAMEGVRFHWDDGE</sequence>